<dbReference type="Pfam" id="PF06500">
    <property type="entry name" value="FrsA-like"/>
    <property type="match status" value="1"/>
</dbReference>
<dbReference type="PANTHER" id="PTHR22946:SF12">
    <property type="entry name" value="CONIDIAL PIGMENT BIOSYNTHESIS PROTEIN AYG1 (AFU_ORTHOLOGUE AFUA_2G17550)"/>
    <property type="match status" value="1"/>
</dbReference>
<dbReference type="Gene3D" id="3.40.50.1820">
    <property type="entry name" value="alpha/beta hydrolase"/>
    <property type="match status" value="1"/>
</dbReference>
<evidence type="ECO:0000256" key="1">
    <source>
        <dbReference type="ARBA" id="ARBA00022801"/>
    </source>
</evidence>
<dbReference type="GO" id="GO:0016787">
    <property type="term" value="F:hydrolase activity"/>
    <property type="evidence" value="ECO:0007669"/>
    <property type="project" value="UniProtKB-KW"/>
</dbReference>
<dbReference type="AlphaFoldDB" id="A0AAJ0B700"/>
<dbReference type="SUPFAM" id="SSF53474">
    <property type="entry name" value="alpha/beta-Hydrolases"/>
    <property type="match status" value="1"/>
</dbReference>
<feature type="region of interest" description="Disordered" evidence="2">
    <location>
        <begin position="211"/>
        <end position="230"/>
    </location>
</feature>
<organism evidence="3 4">
    <name type="scientific">Echria macrotheca</name>
    <dbReference type="NCBI Taxonomy" id="438768"/>
    <lineage>
        <taxon>Eukaryota</taxon>
        <taxon>Fungi</taxon>
        <taxon>Dikarya</taxon>
        <taxon>Ascomycota</taxon>
        <taxon>Pezizomycotina</taxon>
        <taxon>Sordariomycetes</taxon>
        <taxon>Sordariomycetidae</taxon>
        <taxon>Sordariales</taxon>
        <taxon>Schizotheciaceae</taxon>
        <taxon>Echria</taxon>
    </lineage>
</organism>
<name>A0AAJ0B700_9PEZI</name>
<dbReference type="PANTHER" id="PTHR22946">
    <property type="entry name" value="DIENELACTONE HYDROLASE DOMAIN-CONTAINING PROTEIN-RELATED"/>
    <property type="match status" value="1"/>
</dbReference>
<dbReference type="InterPro" id="IPR050261">
    <property type="entry name" value="FrsA_esterase"/>
</dbReference>
<evidence type="ECO:0000313" key="3">
    <source>
        <dbReference type="EMBL" id="KAK1752858.1"/>
    </source>
</evidence>
<evidence type="ECO:0000256" key="2">
    <source>
        <dbReference type="SAM" id="MobiDB-lite"/>
    </source>
</evidence>
<keyword evidence="1 3" id="KW-0378">Hydrolase</keyword>
<reference evidence="3" key="1">
    <citation type="submission" date="2023-06" db="EMBL/GenBank/DDBJ databases">
        <title>Genome-scale phylogeny and comparative genomics of the fungal order Sordariales.</title>
        <authorList>
            <consortium name="Lawrence Berkeley National Laboratory"/>
            <person name="Hensen N."/>
            <person name="Bonometti L."/>
            <person name="Westerberg I."/>
            <person name="Brannstrom I.O."/>
            <person name="Guillou S."/>
            <person name="Cros-Aarteil S."/>
            <person name="Calhoun S."/>
            <person name="Haridas S."/>
            <person name="Kuo A."/>
            <person name="Mondo S."/>
            <person name="Pangilinan J."/>
            <person name="Riley R."/>
            <person name="Labutti K."/>
            <person name="Andreopoulos B."/>
            <person name="Lipzen A."/>
            <person name="Chen C."/>
            <person name="Yanf M."/>
            <person name="Daum C."/>
            <person name="Ng V."/>
            <person name="Clum A."/>
            <person name="Steindorff A."/>
            <person name="Ohm R."/>
            <person name="Martin F."/>
            <person name="Silar P."/>
            <person name="Natvig D."/>
            <person name="Lalanne C."/>
            <person name="Gautier V."/>
            <person name="Ament-Velasquez S.L."/>
            <person name="Kruys A."/>
            <person name="Hutchinson M.I."/>
            <person name="Powell A.J."/>
            <person name="Barry K."/>
            <person name="Miller A.N."/>
            <person name="Grigoriev I.V."/>
            <person name="Debuchy R."/>
            <person name="Gladieux P."/>
            <person name="Thoren M.H."/>
            <person name="Johannesson H."/>
        </authorList>
    </citation>
    <scope>NUCLEOTIDE SEQUENCE</scope>
    <source>
        <strain evidence="3">PSN4</strain>
    </source>
</reference>
<dbReference type="InterPro" id="IPR029058">
    <property type="entry name" value="AB_hydrolase_fold"/>
</dbReference>
<dbReference type="InterPro" id="IPR010520">
    <property type="entry name" value="FrsA-like"/>
</dbReference>
<protein>
    <submittedName>
        <fullName evidence="3">Alpha/Beta hydrolase protein</fullName>
    </submittedName>
</protein>
<accession>A0AAJ0B700</accession>
<gene>
    <name evidence="3" type="ORF">QBC47DRAFT_453569</name>
</gene>
<keyword evidence="4" id="KW-1185">Reference proteome</keyword>
<dbReference type="Proteomes" id="UP001239445">
    <property type="component" value="Unassembled WGS sequence"/>
</dbReference>
<sequence length="415" mass="47161">MSQEYHIGEALFQPAEHHDSFEKLWEMKWKLPCTMGVYPFMFGCIQDFQPVVDNIIRKGLREPYNWDEYASCFFPKAEELAAIADAAAAAGEQDKAAEYYLRSSAVYRIARFPAPRSEKQRDAWRAGKAVFYKGAALLPFPIREERIPHVHGNAKEGDVIPVNYLVPPAASAEKPAPLVLIFTGLDGYRTDLAVWQRGWLDNGVATMVAEIPGTGDSPADPRDPTSPDRQWSSVLDWLDKRPEIDSTRIVVWGFSTGGYYSLRAGHTHAQRLLGIVSQGGGCHHMFDRDWLERVNKLEYPFDLANTLAYKFGYTDLESFILEAPKFSLLGDGTLDKFRCTNVLLINGEGDEVFPIDDQYVALEHGWPKMSRTVLNRKHMGEPEAFFIIIQWIYQLFGMNADVSEQMRKMPSKMKY</sequence>
<proteinExistence type="predicted"/>
<comment type="caution">
    <text evidence="3">The sequence shown here is derived from an EMBL/GenBank/DDBJ whole genome shotgun (WGS) entry which is preliminary data.</text>
</comment>
<dbReference type="EMBL" id="MU839838">
    <property type="protein sequence ID" value="KAK1752858.1"/>
    <property type="molecule type" value="Genomic_DNA"/>
</dbReference>
<evidence type="ECO:0000313" key="4">
    <source>
        <dbReference type="Proteomes" id="UP001239445"/>
    </source>
</evidence>